<dbReference type="SUPFAM" id="SSF52833">
    <property type="entry name" value="Thioredoxin-like"/>
    <property type="match status" value="2"/>
</dbReference>
<feature type="domain" description="GST N-terminal" evidence="3">
    <location>
        <begin position="263"/>
        <end position="344"/>
    </location>
</feature>
<dbReference type="InterPro" id="IPR010987">
    <property type="entry name" value="Glutathione-S-Trfase_C-like"/>
</dbReference>
<dbReference type="CDD" id="cd03177">
    <property type="entry name" value="GST_C_Delta_Epsilon"/>
    <property type="match status" value="2"/>
</dbReference>
<dbReference type="AlphaFoldDB" id="A0A8R2D5F3"/>
<feature type="chain" id="PRO_5035813411" evidence="2">
    <location>
        <begin position="28"/>
        <end position="472"/>
    </location>
</feature>
<feature type="signal peptide" evidence="2">
    <location>
        <begin position="1"/>
        <end position="27"/>
    </location>
</feature>
<dbReference type="SFLD" id="SFLDS00019">
    <property type="entry name" value="Glutathione_Transferase_(cytos"/>
    <property type="match status" value="2"/>
</dbReference>
<dbReference type="InterPro" id="IPR040079">
    <property type="entry name" value="Glutathione_S-Trfase"/>
</dbReference>
<keyword evidence="2" id="KW-0732">Signal</keyword>
<dbReference type="GeneID" id="100168923"/>
<dbReference type="OrthoDB" id="2309723at2759"/>
<dbReference type="PANTHER" id="PTHR43969:SF9">
    <property type="entry name" value="GLUTATHIONE S TRANSFERASE D10, ISOFORM A-RELATED"/>
    <property type="match status" value="1"/>
</dbReference>
<dbReference type="Gene3D" id="3.40.30.10">
    <property type="entry name" value="Glutaredoxin"/>
    <property type="match status" value="2"/>
</dbReference>
<dbReference type="SFLD" id="SFLDG00358">
    <property type="entry name" value="Main_(cytGST)"/>
    <property type="match status" value="2"/>
</dbReference>
<dbReference type="FunFam" id="3.40.30.10:FF:000208">
    <property type="entry name" value="glutathione S-transferase 1"/>
    <property type="match status" value="1"/>
</dbReference>
<feature type="domain" description="GST C-terminal" evidence="4">
    <location>
        <begin position="351"/>
        <end position="472"/>
    </location>
</feature>
<dbReference type="Gene3D" id="1.20.1050.10">
    <property type="match status" value="2"/>
</dbReference>
<dbReference type="InterPro" id="IPR036282">
    <property type="entry name" value="Glutathione-S-Trfase_C_sf"/>
</dbReference>
<dbReference type="InterPro" id="IPR036249">
    <property type="entry name" value="Thioredoxin-like_sf"/>
</dbReference>
<dbReference type="SFLD" id="SFLDG01153">
    <property type="entry name" value="Main.4:_Theta-like"/>
    <property type="match status" value="1"/>
</dbReference>
<dbReference type="GO" id="GO:0006749">
    <property type="term" value="P:glutathione metabolic process"/>
    <property type="evidence" value="ECO:0007669"/>
    <property type="project" value="TreeGrafter"/>
</dbReference>
<dbReference type="EnsemblMetazoa" id="XM_016806799.2">
    <property type="protein sequence ID" value="XP_016662288.1"/>
    <property type="gene ID" value="LOC100168923"/>
</dbReference>
<accession>A0A8R2D5F3</accession>
<dbReference type="InterPro" id="IPR004045">
    <property type="entry name" value="Glutathione_S-Trfase_N"/>
</dbReference>
<dbReference type="PANTHER" id="PTHR43969">
    <property type="entry name" value="GLUTATHIONE S TRANSFERASE D10, ISOFORM A-RELATED"/>
    <property type="match status" value="1"/>
</dbReference>
<reference evidence="6" key="1">
    <citation type="submission" date="2010-06" db="EMBL/GenBank/DDBJ databases">
        <authorList>
            <person name="Jiang H."/>
            <person name="Abraham K."/>
            <person name="Ali S."/>
            <person name="Alsbrooks S.L."/>
            <person name="Anim B.N."/>
            <person name="Anosike U.S."/>
            <person name="Attaway T."/>
            <person name="Bandaranaike D.P."/>
            <person name="Battles P.K."/>
            <person name="Bell S.N."/>
            <person name="Bell A.V."/>
            <person name="Beltran B."/>
            <person name="Bickham C."/>
            <person name="Bustamante Y."/>
            <person name="Caleb T."/>
            <person name="Canada A."/>
            <person name="Cardenas V."/>
            <person name="Carter K."/>
            <person name="Chacko J."/>
            <person name="Chandrabose M.N."/>
            <person name="Chavez D."/>
            <person name="Chavez A."/>
            <person name="Chen L."/>
            <person name="Chu H.-S."/>
            <person name="Claassen K.J."/>
            <person name="Cockrell R."/>
            <person name="Collins M."/>
            <person name="Cooper J.A."/>
            <person name="Cree A."/>
            <person name="Curry S.M."/>
            <person name="Da Y."/>
            <person name="Dao M.D."/>
            <person name="Das B."/>
            <person name="Davila M.-L."/>
            <person name="Davy-Carroll L."/>
            <person name="Denson S."/>
            <person name="Dinh H."/>
            <person name="Ebong V.E."/>
            <person name="Edwards J.R."/>
            <person name="Egan A."/>
            <person name="El-Daye J."/>
            <person name="Escobedo L."/>
            <person name="Fernandez S."/>
            <person name="Fernando P.R."/>
            <person name="Flagg N."/>
            <person name="Forbes L.D."/>
            <person name="Fowler R.G."/>
            <person name="Fu Q."/>
            <person name="Gabisi R.A."/>
            <person name="Ganer J."/>
            <person name="Garbino Pronczuk A."/>
            <person name="Garcia R.M."/>
            <person name="Garner T."/>
            <person name="Garrett T.E."/>
            <person name="Gonzalez D.A."/>
            <person name="Hamid H."/>
            <person name="Hawkins E.S."/>
            <person name="Hirani K."/>
            <person name="Hogues M.E."/>
            <person name="Hollins B."/>
            <person name="Hsiao C.-H."/>
            <person name="Jabil R."/>
            <person name="James M.L."/>
            <person name="Jhangiani S.N."/>
            <person name="Johnson B."/>
            <person name="Johnson Q."/>
            <person name="Joshi V."/>
            <person name="Kalu J.B."/>
            <person name="Kam C."/>
            <person name="Kashfia A."/>
            <person name="Keebler J."/>
            <person name="Kisamo H."/>
            <person name="Kovar C.L."/>
            <person name="Lago L.A."/>
            <person name="Lai C.-Y."/>
            <person name="Laidlaw J."/>
            <person name="Lara F."/>
            <person name="Le T.-K."/>
            <person name="Lee S.L."/>
            <person name="Legall F.H."/>
            <person name="Lemon S.J."/>
            <person name="Lewis L.R."/>
            <person name="Li B."/>
            <person name="Liu Y."/>
            <person name="Liu Y.-S."/>
            <person name="Lopez J."/>
            <person name="Lozado R.J."/>
            <person name="Lu J."/>
            <person name="Madu R.C."/>
            <person name="Maheshwari M."/>
            <person name="Maheshwari R."/>
            <person name="Malloy K."/>
            <person name="Martinez E."/>
            <person name="Mathew T."/>
            <person name="Mercado I.C."/>
            <person name="Mercado C."/>
            <person name="Meyer B."/>
            <person name="Montgomery K."/>
            <person name="Morgan M.B."/>
            <person name="Munidasa M."/>
            <person name="Nazareth L.V."/>
            <person name="Nelson J."/>
            <person name="Ng B.M."/>
            <person name="Nguyen N.B."/>
            <person name="Nguyen P.Q."/>
            <person name="Nguyen T."/>
            <person name="Obregon M."/>
            <person name="Okwuonu G.O."/>
            <person name="Onwere C.G."/>
            <person name="Orozco G."/>
            <person name="Parra A."/>
            <person name="Patel S."/>
            <person name="Patil S."/>
            <person name="Perez A."/>
            <person name="Perez Y."/>
            <person name="Pham C."/>
            <person name="Primus E.L."/>
            <person name="Pu L.-L."/>
            <person name="Puazo M."/>
            <person name="Qin X."/>
            <person name="Quiroz J.B."/>
            <person name="Reese J."/>
            <person name="Richards S."/>
            <person name="Rives C.M."/>
            <person name="Robberts R."/>
            <person name="Ruiz S.J."/>
            <person name="Ruiz M.J."/>
            <person name="Santibanez J."/>
            <person name="Schneider B.W."/>
            <person name="Sisson I."/>
            <person name="Smith M."/>
            <person name="Sodergren E."/>
            <person name="Song X.-Z."/>
            <person name="Song B.B."/>
            <person name="Summersgill H."/>
            <person name="Thelus R."/>
            <person name="Thornton R.D."/>
            <person name="Trejos Z.Y."/>
            <person name="Usmani K."/>
            <person name="Vattathil S."/>
            <person name="Villasana D."/>
            <person name="Walker D.L."/>
            <person name="Wang S."/>
            <person name="Wang K."/>
            <person name="White C.S."/>
            <person name="Williams A.C."/>
            <person name="Williamson J."/>
            <person name="Wilson K."/>
            <person name="Woghiren I.O."/>
            <person name="Woodworth J.R."/>
            <person name="Worley K.C."/>
            <person name="Wright R.A."/>
            <person name="Wu W."/>
            <person name="Young L."/>
            <person name="Zhang L."/>
            <person name="Zhang J."/>
            <person name="Zhu Y."/>
            <person name="Muzny D.M."/>
            <person name="Weinstock G."/>
            <person name="Gibbs R.A."/>
        </authorList>
    </citation>
    <scope>NUCLEOTIDE SEQUENCE [LARGE SCALE GENOMIC DNA]</scope>
    <source>
        <strain evidence="6">LSR1</strain>
    </source>
</reference>
<dbReference type="FunFam" id="1.20.1050.10:FF:000007">
    <property type="entry name" value="Glutathione S-transferase 1-1"/>
    <property type="match status" value="2"/>
</dbReference>
<evidence type="ECO:0000259" key="4">
    <source>
        <dbReference type="PROSITE" id="PS50405"/>
    </source>
</evidence>
<evidence type="ECO:0000313" key="5">
    <source>
        <dbReference type="EnsemblMetazoa" id="XP_016662288.1"/>
    </source>
</evidence>
<dbReference type="GO" id="GO:0004364">
    <property type="term" value="F:glutathione transferase activity"/>
    <property type="evidence" value="ECO:0007669"/>
    <property type="project" value="TreeGrafter"/>
</dbReference>
<sequence>MTSTLIKYNVILIVLCIGITLIHNSSEATVKIENLKQDSTKEVNLYYDPFNPQCRSVLLTLGALDLELNLKRIYLFHSEQLPEDFRNINSLHTLPVMQDGDLVLSESNAIIVHLVRKYGGQDDHPLYPNNPKIQAKVNQGLHFNNSYFSQAFEIPHIFRGILKTAEVEDKIHEALNFLEEILEKSTWTAGNTITVADFALVASISTFEVVDFNLGNYQQIQNWLSKCKTTMASYDTANQEGIYELKSLLESKNGFQNKTTVKTEISLYYDPISPSCRSVLLTIKALNLEVNLKVIDLLADGTQEKDFLDINSLHTLPVMQDGELVLVESHAIIVYLVQVYGKKNDPLYPHDPTFQAQINQRLDFNNFYFYLAFEIQHDDKDDGRIPKIVGMDKIHKALKFLEEILKKSIWTAGNIMTVADFALVASISTFEAFDVDLGKYENIKNWLSLCKSVMPNYDWANQEGIYAVMAIR</sequence>
<feature type="domain" description="GST N-terminal" evidence="3">
    <location>
        <begin position="41"/>
        <end position="122"/>
    </location>
</feature>
<proteinExistence type="predicted"/>
<evidence type="ECO:0000256" key="2">
    <source>
        <dbReference type="SAM" id="SignalP"/>
    </source>
</evidence>
<evidence type="ECO:0000256" key="1">
    <source>
        <dbReference type="ARBA" id="ARBA00011738"/>
    </source>
</evidence>
<dbReference type="SUPFAM" id="SSF47616">
    <property type="entry name" value="GST C-terminal domain-like"/>
    <property type="match status" value="2"/>
</dbReference>
<dbReference type="Pfam" id="PF00043">
    <property type="entry name" value="GST_C"/>
    <property type="match status" value="2"/>
</dbReference>
<dbReference type="Proteomes" id="UP000007819">
    <property type="component" value="Chromosome A2"/>
</dbReference>
<dbReference type="PROSITE" id="PS50405">
    <property type="entry name" value="GST_CTER"/>
    <property type="match status" value="2"/>
</dbReference>
<feature type="domain" description="GST C-terminal" evidence="4">
    <location>
        <begin position="130"/>
        <end position="255"/>
    </location>
</feature>
<evidence type="ECO:0000259" key="3">
    <source>
        <dbReference type="PROSITE" id="PS50404"/>
    </source>
</evidence>
<protein>
    <submittedName>
        <fullName evidence="5">Uncharacterized protein</fullName>
    </submittedName>
</protein>
<comment type="subunit">
    <text evidence="1">Homodimer.</text>
</comment>
<reference evidence="5" key="2">
    <citation type="submission" date="2022-06" db="UniProtKB">
        <authorList>
            <consortium name="EnsemblMetazoa"/>
        </authorList>
    </citation>
    <scope>IDENTIFICATION</scope>
</reference>
<name>A0A8R2D5F3_ACYPI</name>
<organism evidence="5 6">
    <name type="scientific">Acyrthosiphon pisum</name>
    <name type="common">Pea aphid</name>
    <dbReference type="NCBI Taxonomy" id="7029"/>
    <lineage>
        <taxon>Eukaryota</taxon>
        <taxon>Metazoa</taxon>
        <taxon>Ecdysozoa</taxon>
        <taxon>Arthropoda</taxon>
        <taxon>Hexapoda</taxon>
        <taxon>Insecta</taxon>
        <taxon>Pterygota</taxon>
        <taxon>Neoptera</taxon>
        <taxon>Paraneoptera</taxon>
        <taxon>Hemiptera</taxon>
        <taxon>Sternorrhyncha</taxon>
        <taxon>Aphidomorpha</taxon>
        <taxon>Aphidoidea</taxon>
        <taxon>Aphididae</taxon>
        <taxon>Macrosiphini</taxon>
        <taxon>Acyrthosiphon</taxon>
    </lineage>
</organism>
<dbReference type="InterPro" id="IPR004046">
    <property type="entry name" value="GST_C"/>
</dbReference>
<keyword evidence="6" id="KW-1185">Reference proteome</keyword>
<dbReference type="Pfam" id="PF13417">
    <property type="entry name" value="GST_N_3"/>
    <property type="match status" value="2"/>
</dbReference>
<evidence type="ECO:0000313" key="6">
    <source>
        <dbReference type="Proteomes" id="UP000007819"/>
    </source>
</evidence>
<dbReference type="RefSeq" id="XP_016662288.1">
    <property type="nucleotide sequence ID" value="XM_016806799.2"/>
</dbReference>
<dbReference type="PROSITE" id="PS50404">
    <property type="entry name" value="GST_NTER"/>
    <property type="match status" value="2"/>
</dbReference>